<protein>
    <submittedName>
        <fullName evidence="2">Uncharacterized protein</fullName>
    </submittedName>
</protein>
<dbReference type="Proteomes" id="UP000030671">
    <property type="component" value="Unassembled WGS sequence"/>
</dbReference>
<evidence type="ECO:0000313" key="2">
    <source>
        <dbReference type="EMBL" id="ETW84719.1"/>
    </source>
</evidence>
<dbReference type="AlphaFoldDB" id="W4KG56"/>
<dbReference type="KEGG" id="hir:HETIRDRAFT_116880"/>
<reference evidence="2 3" key="1">
    <citation type="journal article" date="2012" name="New Phytol.">
        <title>Insight into trade-off between wood decay and parasitism from the genome of a fungal forest pathogen.</title>
        <authorList>
            <person name="Olson A."/>
            <person name="Aerts A."/>
            <person name="Asiegbu F."/>
            <person name="Belbahri L."/>
            <person name="Bouzid O."/>
            <person name="Broberg A."/>
            <person name="Canback B."/>
            <person name="Coutinho P.M."/>
            <person name="Cullen D."/>
            <person name="Dalman K."/>
            <person name="Deflorio G."/>
            <person name="van Diepen L.T."/>
            <person name="Dunand C."/>
            <person name="Duplessis S."/>
            <person name="Durling M."/>
            <person name="Gonthier P."/>
            <person name="Grimwood J."/>
            <person name="Fossdal C.G."/>
            <person name="Hansson D."/>
            <person name="Henrissat B."/>
            <person name="Hietala A."/>
            <person name="Himmelstrand K."/>
            <person name="Hoffmeister D."/>
            <person name="Hogberg N."/>
            <person name="James T.Y."/>
            <person name="Karlsson M."/>
            <person name="Kohler A."/>
            <person name="Kues U."/>
            <person name="Lee Y.H."/>
            <person name="Lin Y.C."/>
            <person name="Lind M."/>
            <person name="Lindquist E."/>
            <person name="Lombard V."/>
            <person name="Lucas S."/>
            <person name="Lunden K."/>
            <person name="Morin E."/>
            <person name="Murat C."/>
            <person name="Park J."/>
            <person name="Raffaello T."/>
            <person name="Rouze P."/>
            <person name="Salamov A."/>
            <person name="Schmutz J."/>
            <person name="Solheim H."/>
            <person name="Stahlberg J."/>
            <person name="Velez H."/>
            <person name="de Vries R.P."/>
            <person name="Wiebenga A."/>
            <person name="Woodward S."/>
            <person name="Yakovlev I."/>
            <person name="Garbelotto M."/>
            <person name="Martin F."/>
            <person name="Grigoriev I.V."/>
            <person name="Stenlid J."/>
        </authorList>
    </citation>
    <scope>NUCLEOTIDE SEQUENCE [LARGE SCALE GENOMIC DNA]</scope>
    <source>
        <strain evidence="2 3">TC 32-1</strain>
    </source>
</reference>
<evidence type="ECO:0000313" key="3">
    <source>
        <dbReference type="Proteomes" id="UP000030671"/>
    </source>
</evidence>
<dbReference type="GeneID" id="20666522"/>
<dbReference type="HOGENOM" id="CLU_758770_0_0_1"/>
<evidence type="ECO:0000256" key="1">
    <source>
        <dbReference type="SAM" id="MobiDB-lite"/>
    </source>
</evidence>
<proteinExistence type="predicted"/>
<organism evidence="2 3">
    <name type="scientific">Heterobasidion irregulare (strain TC 32-1)</name>
    <dbReference type="NCBI Taxonomy" id="747525"/>
    <lineage>
        <taxon>Eukaryota</taxon>
        <taxon>Fungi</taxon>
        <taxon>Dikarya</taxon>
        <taxon>Basidiomycota</taxon>
        <taxon>Agaricomycotina</taxon>
        <taxon>Agaricomycetes</taxon>
        <taxon>Russulales</taxon>
        <taxon>Bondarzewiaceae</taxon>
        <taxon>Heterobasidion</taxon>
        <taxon>Heterobasidion annosum species complex</taxon>
    </lineage>
</organism>
<keyword evidence="3" id="KW-1185">Reference proteome</keyword>
<accession>W4KG56</accession>
<dbReference type="RefSeq" id="XP_009544356.1">
    <property type="nucleotide sequence ID" value="XM_009546061.1"/>
</dbReference>
<feature type="region of interest" description="Disordered" evidence="1">
    <location>
        <begin position="98"/>
        <end position="127"/>
    </location>
</feature>
<dbReference type="EMBL" id="KI925456">
    <property type="protein sequence ID" value="ETW84719.1"/>
    <property type="molecule type" value="Genomic_DNA"/>
</dbReference>
<sequence length="365" mass="41299">MELASVGWPEWNNTRMEFSMRGCSSRDEEVSDSSYKELVECTRESRRLRQDELRKHVTDIETAQRGCKAADARRERREADVSNRVGTSFLMRPRRAPRPALARHAARRVHLRQPLQGPPNAAPPLQDTPQRARAHRVDAQCRAAYVRAHGELPRLEHRAARVRRARARAGREQVHVVIVTLMAHMRVDLDEMIDDLRAFRQWSQHRQETDADARAQAVGRAPKPKFPETFRMLSRFEVLGVTEAPANPRWDIHSLTQLGETCMRPVDALALALEDAAQDMAPALSRSLQRKLTCVERKHAERVRRLRESERLAALAEGVSGDRVPCADLCIADALRAGLDQRCRDPPPTRSSIPGRATATLLGCL</sequence>
<name>W4KG56_HETIT</name>
<dbReference type="InParanoid" id="W4KG56"/>
<gene>
    <name evidence="2" type="ORF">HETIRDRAFT_116880</name>
</gene>